<sequence length="136" mass="14238">MMGETTGGVRLLLRAEALCVLVAAVLMYARSGFGWGTFALFFLAPDLSFFGYLAGAHVGAACYNAAHSYIGVVVCGIAGVTFASPVLMATALIWAAHIGFDRTLGYGLKYSAGFGYTHLGRIGRQHDARGPQPSSA</sequence>
<dbReference type="InterPro" id="IPR025356">
    <property type="entry name" value="DUF4260"/>
</dbReference>
<evidence type="ECO:0000313" key="3">
    <source>
        <dbReference type="Proteomes" id="UP001501523"/>
    </source>
</evidence>
<dbReference type="Pfam" id="PF14079">
    <property type="entry name" value="DUF4260"/>
    <property type="match status" value="1"/>
</dbReference>
<dbReference type="EMBL" id="BAAAEU010000010">
    <property type="protein sequence ID" value="GAA0715788.1"/>
    <property type="molecule type" value="Genomic_DNA"/>
</dbReference>
<evidence type="ECO:0000313" key="2">
    <source>
        <dbReference type="EMBL" id="GAA0715788.1"/>
    </source>
</evidence>
<keyword evidence="1" id="KW-0472">Membrane</keyword>
<protein>
    <submittedName>
        <fullName evidence="2">DUF4260 domain-containing protein</fullName>
    </submittedName>
</protein>
<dbReference type="RefSeq" id="WP_343790826.1">
    <property type="nucleotide sequence ID" value="NZ_BAAAEU010000010.1"/>
</dbReference>
<reference evidence="2 3" key="1">
    <citation type="journal article" date="2019" name="Int. J. Syst. Evol. Microbiol.">
        <title>The Global Catalogue of Microorganisms (GCM) 10K type strain sequencing project: providing services to taxonomists for standard genome sequencing and annotation.</title>
        <authorList>
            <consortium name="The Broad Institute Genomics Platform"/>
            <consortium name="The Broad Institute Genome Sequencing Center for Infectious Disease"/>
            <person name="Wu L."/>
            <person name="Ma J."/>
        </authorList>
    </citation>
    <scope>NUCLEOTIDE SEQUENCE [LARGE SCALE GENOMIC DNA]</scope>
    <source>
        <strain evidence="2 3">JCM 15421</strain>
    </source>
</reference>
<feature type="transmembrane region" description="Helical" evidence="1">
    <location>
        <begin position="12"/>
        <end position="29"/>
    </location>
</feature>
<keyword evidence="1" id="KW-0812">Transmembrane</keyword>
<feature type="transmembrane region" description="Helical" evidence="1">
    <location>
        <begin position="68"/>
        <end position="96"/>
    </location>
</feature>
<feature type="transmembrane region" description="Helical" evidence="1">
    <location>
        <begin position="35"/>
        <end position="56"/>
    </location>
</feature>
<accession>A0ABN1IK40</accession>
<dbReference type="Proteomes" id="UP001501523">
    <property type="component" value="Unassembled WGS sequence"/>
</dbReference>
<comment type="caution">
    <text evidence="2">The sequence shown here is derived from an EMBL/GenBank/DDBJ whole genome shotgun (WGS) entry which is preliminary data.</text>
</comment>
<gene>
    <name evidence="2" type="ORF">GCM10009105_21490</name>
</gene>
<proteinExistence type="predicted"/>
<organism evidence="2 3">
    <name type="scientific">Dokdonella soli</name>
    <dbReference type="NCBI Taxonomy" id="529810"/>
    <lineage>
        <taxon>Bacteria</taxon>
        <taxon>Pseudomonadati</taxon>
        <taxon>Pseudomonadota</taxon>
        <taxon>Gammaproteobacteria</taxon>
        <taxon>Lysobacterales</taxon>
        <taxon>Rhodanobacteraceae</taxon>
        <taxon>Dokdonella</taxon>
    </lineage>
</organism>
<keyword evidence="3" id="KW-1185">Reference proteome</keyword>
<name>A0ABN1IK40_9GAMM</name>
<keyword evidence="1" id="KW-1133">Transmembrane helix</keyword>
<evidence type="ECO:0000256" key="1">
    <source>
        <dbReference type="SAM" id="Phobius"/>
    </source>
</evidence>